<proteinExistence type="predicted"/>
<dbReference type="EMBL" id="CP018632">
    <property type="protein sequence ID" value="ASJ72112.1"/>
    <property type="molecule type" value="Genomic_DNA"/>
</dbReference>
<dbReference type="OrthoDB" id="9155249at2"/>
<organism evidence="1 2">
    <name type="scientific">Granulosicoccus antarcticus IMCC3135</name>
    <dbReference type="NCBI Taxonomy" id="1192854"/>
    <lineage>
        <taxon>Bacteria</taxon>
        <taxon>Pseudomonadati</taxon>
        <taxon>Pseudomonadota</taxon>
        <taxon>Gammaproteobacteria</taxon>
        <taxon>Chromatiales</taxon>
        <taxon>Granulosicoccaceae</taxon>
        <taxon>Granulosicoccus</taxon>
    </lineage>
</organism>
<gene>
    <name evidence="1" type="ORF">IMCC3135_10090</name>
</gene>
<evidence type="ECO:0000313" key="1">
    <source>
        <dbReference type="EMBL" id="ASJ72112.1"/>
    </source>
</evidence>
<dbReference type="AlphaFoldDB" id="A0A2Z2NL08"/>
<evidence type="ECO:0000313" key="2">
    <source>
        <dbReference type="Proteomes" id="UP000250079"/>
    </source>
</evidence>
<dbReference type="Proteomes" id="UP000250079">
    <property type="component" value="Chromosome"/>
</dbReference>
<protein>
    <submittedName>
        <fullName evidence="1">Uncharacterized protein</fullName>
    </submittedName>
</protein>
<dbReference type="RefSeq" id="WP_088917462.1">
    <property type="nucleotide sequence ID" value="NZ_CP018632.1"/>
</dbReference>
<reference evidence="1 2" key="1">
    <citation type="submission" date="2016-12" db="EMBL/GenBank/DDBJ databases">
        <authorList>
            <person name="Song W.-J."/>
            <person name="Kurnit D.M."/>
        </authorList>
    </citation>
    <scope>NUCLEOTIDE SEQUENCE [LARGE SCALE GENOMIC DNA]</scope>
    <source>
        <strain evidence="1 2">IMCC3135</strain>
    </source>
</reference>
<sequence>MNMTERVKLWLLKYAGELRVDDIDTYLGMARNFEKAKNDEMDITLKEIADDPSLTEEEKDEYRWHIEGMYDDAGGAVDIAYSMAIVTLYSRVEVARKKIVKCVFSDLKEKKLSDMRYINSDVLPLLPEVAETSSLTELRLINNSIKHTDSKVSKELSRLSGYVEGDLLRALNNTYTRLLPDAVHYISKLSDAAKKHVGS</sequence>
<accession>A0A2Z2NL08</accession>
<keyword evidence="2" id="KW-1185">Reference proteome</keyword>
<name>A0A2Z2NL08_9GAMM</name>
<dbReference type="KEGG" id="gai:IMCC3135_10090"/>